<dbReference type="InterPro" id="IPR000719">
    <property type="entry name" value="Prot_kinase_dom"/>
</dbReference>
<dbReference type="PANTHER" id="PTHR44329">
    <property type="entry name" value="SERINE/THREONINE-PROTEIN KINASE TNNI3K-RELATED"/>
    <property type="match status" value="1"/>
</dbReference>
<dbReference type="Pfam" id="PF00069">
    <property type="entry name" value="Pkinase"/>
    <property type="match status" value="1"/>
</dbReference>
<keyword evidence="5" id="KW-1185">Reference proteome</keyword>
<dbReference type="PROSITE" id="PS50011">
    <property type="entry name" value="PROTEIN_KINASE_DOM"/>
    <property type="match status" value="1"/>
</dbReference>
<dbReference type="Gene3D" id="3.30.200.20">
    <property type="entry name" value="Phosphorylase Kinase, domain 1"/>
    <property type="match status" value="1"/>
</dbReference>
<dbReference type="SMART" id="SM00220">
    <property type="entry name" value="S_TKc"/>
    <property type="match status" value="1"/>
</dbReference>
<keyword evidence="2" id="KW-0067">ATP-binding</keyword>
<evidence type="ECO:0000256" key="2">
    <source>
        <dbReference type="ARBA" id="ARBA00022840"/>
    </source>
</evidence>
<evidence type="ECO:0000313" key="4">
    <source>
        <dbReference type="EMBL" id="CAG9862041.1"/>
    </source>
</evidence>
<dbReference type="PROSITE" id="PS00108">
    <property type="entry name" value="PROTEIN_KINASE_ST"/>
    <property type="match status" value="1"/>
</dbReference>
<evidence type="ECO:0000259" key="3">
    <source>
        <dbReference type="PROSITE" id="PS50011"/>
    </source>
</evidence>
<dbReference type="InterPro" id="IPR011009">
    <property type="entry name" value="Kinase-like_dom_sf"/>
</dbReference>
<dbReference type="AlphaFoldDB" id="A0A9N9TT79"/>
<evidence type="ECO:0000256" key="1">
    <source>
        <dbReference type="ARBA" id="ARBA00022741"/>
    </source>
</evidence>
<dbReference type="PANTHER" id="PTHR44329:SF298">
    <property type="entry name" value="MIXED LINEAGE KINASE DOMAIN-LIKE PROTEIN"/>
    <property type="match status" value="1"/>
</dbReference>
<proteinExistence type="predicted"/>
<accession>A0A9N9TT79</accession>
<dbReference type="Gene3D" id="1.10.510.10">
    <property type="entry name" value="Transferase(Phosphotransferase) domain 1"/>
    <property type="match status" value="1"/>
</dbReference>
<name>A0A9N9TT79_PHYSR</name>
<dbReference type="OrthoDB" id="4062651at2759"/>
<reference evidence="4" key="1">
    <citation type="submission" date="2022-01" db="EMBL/GenBank/DDBJ databases">
        <authorList>
            <person name="King R."/>
        </authorList>
    </citation>
    <scope>NUCLEOTIDE SEQUENCE</scope>
</reference>
<dbReference type="GO" id="GO:0097527">
    <property type="term" value="P:necroptotic signaling pathway"/>
    <property type="evidence" value="ECO:0007669"/>
    <property type="project" value="TreeGrafter"/>
</dbReference>
<dbReference type="Proteomes" id="UP001153712">
    <property type="component" value="Chromosome 5"/>
</dbReference>
<feature type="domain" description="Protein kinase" evidence="3">
    <location>
        <begin position="34"/>
        <end position="328"/>
    </location>
</feature>
<dbReference type="InterPro" id="IPR051681">
    <property type="entry name" value="Ser/Thr_Kinases-Pseudokinases"/>
</dbReference>
<dbReference type="SUPFAM" id="SSF56112">
    <property type="entry name" value="Protein kinase-like (PK-like)"/>
    <property type="match status" value="1"/>
</dbReference>
<dbReference type="InterPro" id="IPR008271">
    <property type="entry name" value="Ser/Thr_kinase_AS"/>
</dbReference>
<dbReference type="GO" id="GO:0004672">
    <property type="term" value="F:protein kinase activity"/>
    <property type="evidence" value="ECO:0007669"/>
    <property type="project" value="InterPro"/>
</dbReference>
<dbReference type="GO" id="GO:0005524">
    <property type="term" value="F:ATP binding"/>
    <property type="evidence" value="ECO:0007669"/>
    <property type="project" value="UniProtKB-KW"/>
</dbReference>
<keyword evidence="1" id="KW-0547">Nucleotide-binding</keyword>
<dbReference type="EMBL" id="OU900098">
    <property type="protein sequence ID" value="CAG9862041.1"/>
    <property type="molecule type" value="Genomic_DNA"/>
</dbReference>
<evidence type="ECO:0000313" key="5">
    <source>
        <dbReference type="Proteomes" id="UP001153712"/>
    </source>
</evidence>
<organism evidence="4 5">
    <name type="scientific">Phyllotreta striolata</name>
    <name type="common">Striped flea beetle</name>
    <name type="synonym">Crioceris striolata</name>
    <dbReference type="NCBI Taxonomy" id="444603"/>
    <lineage>
        <taxon>Eukaryota</taxon>
        <taxon>Metazoa</taxon>
        <taxon>Ecdysozoa</taxon>
        <taxon>Arthropoda</taxon>
        <taxon>Hexapoda</taxon>
        <taxon>Insecta</taxon>
        <taxon>Pterygota</taxon>
        <taxon>Neoptera</taxon>
        <taxon>Endopterygota</taxon>
        <taxon>Coleoptera</taxon>
        <taxon>Polyphaga</taxon>
        <taxon>Cucujiformia</taxon>
        <taxon>Chrysomeloidea</taxon>
        <taxon>Chrysomelidae</taxon>
        <taxon>Galerucinae</taxon>
        <taxon>Alticini</taxon>
        <taxon>Phyllotreta</taxon>
    </lineage>
</organism>
<gene>
    <name evidence="4" type="ORF">PHYEVI_LOCUS8364</name>
</gene>
<sequence length="328" mass="36825">MLIKFKLKQENMDGFKTPLKNKKLLNSTIRIPPSPQMKKIGFGSGIAVYEFERSPGKSRSPWAVKKMIKSRRGQDFSSEINERLLSEAEVLRKLDHPNIIGFRASFKDKNGLSVLAMEECTSSLGDLIERRLDELGETPFPAETILKVSIDTAKGLYYLHNEALLLHCDIKSYNILVKGDFEVCKLCDFGVCLPLTALGELDSSKVDEEIEYAGTNCWSAPEVLSSQQEITTKADIYSFGLVIWEMIALNVPNAPFNDSESFNDDLENSIDDILVNSNRQRPALPDVDLGPEYNIILEIFFCCTIFEKNKRPTAADLVAVLSEISEKN</sequence>
<protein>
    <recommendedName>
        <fullName evidence="3">Protein kinase domain-containing protein</fullName>
    </recommendedName>
</protein>